<feature type="region of interest" description="Disordered" evidence="1">
    <location>
        <begin position="146"/>
        <end position="200"/>
    </location>
</feature>
<reference evidence="4" key="2">
    <citation type="submission" date="2023-05" db="EMBL/GenBank/DDBJ databases">
        <authorList>
            <consortium name="Lawrence Berkeley National Laboratory"/>
            <person name="Steindorff A."/>
            <person name="Hensen N."/>
            <person name="Bonometti L."/>
            <person name="Westerberg I."/>
            <person name="Brannstrom I.O."/>
            <person name="Guillou S."/>
            <person name="Cros-Aarteil S."/>
            <person name="Calhoun S."/>
            <person name="Haridas S."/>
            <person name="Kuo A."/>
            <person name="Mondo S."/>
            <person name="Pangilinan J."/>
            <person name="Riley R."/>
            <person name="Labutti K."/>
            <person name="Andreopoulos B."/>
            <person name="Lipzen A."/>
            <person name="Chen C."/>
            <person name="Yanf M."/>
            <person name="Daum C."/>
            <person name="Ng V."/>
            <person name="Clum A."/>
            <person name="Ohm R."/>
            <person name="Martin F."/>
            <person name="Silar P."/>
            <person name="Natvig D."/>
            <person name="Lalanne C."/>
            <person name="Gautier V."/>
            <person name="Ament-Velasquez S.L."/>
            <person name="Kruys A."/>
            <person name="Hutchinson M.I."/>
            <person name="Powell A.J."/>
            <person name="Barry K."/>
            <person name="Miller A.N."/>
            <person name="Grigoriev I.V."/>
            <person name="Debuchy R."/>
            <person name="Gladieux P."/>
            <person name="Thoren M.H."/>
            <person name="Johannesson H."/>
        </authorList>
    </citation>
    <scope>NUCLEOTIDE SEQUENCE</scope>
    <source>
        <strain evidence="4">CBS 757.83</strain>
    </source>
</reference>
<evidence type="ECO:0000313" key="5">
    <source>
        <dbReference type="Proteomes" id="UP001305647"/>
    </source>
</evidence>
<dbReference type="EMBL" id="MU863641">
    <property type="protein sequence ID" value="KAK4100364.1"/>
    <property type="molecule type" value="Genomic_DNA"/>
</dbReference>
<keyword evidence="5" id="KW-1185">Reference proteome</keyword>
<feature type="domain" description="RecQ mediated genome instability protein 1 OB-fold" evidence="2">
    <location>
        <begin position="90"/>
        <end position="274"/>
    </location>
</feature>
<sequence length="288" mass="30833">MDIPHQLQTSLSTTNFPLPSLTWLQTQLTSTRHPPPPLASLLATARTRLLASDLSTPGLLDTRYTTTHSLPPQPQQSHATTTTTTTSSSSSSSTKRETVLPTDVVVQVLDIEDLTRSRWEQVEELEAIARGEGTRGREVVRLPTATLLPTPGSTAGPRNGFGDGDGDGDGDGTQAMQTLQGGLQQQQQQQPGAGAGGKNSTHKLLVQDCKGQTVHALELRRVDRLAVGKTFIGEKILLRAGTVVARGVVLLDPALCVVLGGKVEVWHRAWVDGRLARLREAVGADRRG</sequence>
<feature type="region of interest" description="Disordered" evidence="1">
    <location>
        <begin position="58"/>
        <end position="98"/>
    </location>
</feature>
<feature type="compositionally biased region" description="Low complexity" evidence="1">
    <location>
        <begin position="80"/>
        <end position="93"/>
    </location>
</feature>
<evidence type="ECO:0000256" key="1">
    <source>
        <dbReference type="SAM" id="MobiDB-lite"/>
    </source>
</evidence>
<feature type="domain" description="RMI1 N-terminal" evidence="3">
    <location>
        <begin position="11"/>
        <end position="56"/>
    </location>
</feature>
<dbReference type="Pfam" id="PF08585">
    <property type="entry name" value="RMI1_N_C"/>
    <property type="match status" value="1"/>
</dbReference>
<evidence type="ECO:0000313" key="4">
    <source>
        <dbReference type="EMBL" id="KAK4100364.1"/>
    </source>
</evidence>
<comment type="caution">
    <text evidence="4">The sequence shown here is derived from an EMBL/GenBank/DDBJ whole genome shotgun (WGS) entry which is preliminary data.</text>
</comment>
<protein>
    <recommendedName>
        <fullName evidence="6">RecQ-mediated genome instability protein 1</fullName>
    </recommendedName>
</protein>
<dbReference type="AlphaFoldDB" id="A0AAN6T188"/>
<name>A0AAN6T188_9PEZI</name>
<dbReference type="InterPro" id="IPR042470">
    <property type="entry name" value="RMI1_N_C_sf"/>
</dbReference>
<evidence type="ECO:0008006" key="6">
    <source>
        <dbReference type="Google" id="ProtNLM"/>
    </source>
</evidence>
<dbReference type="InterPro" id="IPR049363">
    <property type="entry name" value="RMI1_N"/>
</dbReference>
<proteinExistence type="predicted"/>
<organism evidence="4 5">
    <name type="scientific">Parathielavia hyrcaniae</name>
    <dbReference type="NCBI Taxonomy" id="113614"/>
    <lineage>
        <taxon>Eukaryota</taxon>
        <taxon>Fungi</taxon>
        <taxon>Dikarya</taxon>
        <taxon>Ascomycota</taxon>
        <taxon>Pezizomycotina</taxon>
        <taxon>Sordariomycetes</taxon>
        <taxon>Sordariomycetidae</taxon>
        <taxon>Sordariales</taxon>
        <taxon>Chaetomiaceae</taxon>
        <taxon>Parathielavia</taxon>
    </lineage>
</organism>
<evidence type="ECO:0000259" key="3">
    <source>
        <dbReference type="Pfam" id="PF21000"/>
    </source>
</evidence>
<feature type="compositionally biased region" description="Low complexity" evidence="1">
    <location>
        <begin position="172"/>
        <end position="192"/>
    </location>
</feature>
<dbReference type="Gene3D" id="2.40.50.770">
    <property type="entry name" value="RecQ-mediated genome instability protein Rmi1, C-terminal domain"/>
    <property type="match status" value="1"/>
</dbReference>
<gene>
    <name evidence="4" type="ORF">N658DRAFT_497361</name>
</gene>
<dbReference type="Pfam" id="PF21000">
    <property type="entry name" value="RMI1_N_N"/>
    <property type="match status" value="1"/>
</dbReference>
<dbReference type="Proteomes" id="UP001305647">
    <property type="component" value="Unassembled WGS sequence"/>
</dbReference>
<reference evidence="4" key="1">
    <citation type="journal article" date="2023" name="Mol. Phylogenet. Evol.">
        <title>Genome-scale phylogeny and comparative genomics of the fungal order Sordariales.</title>
        <authorList>
            <person name="Hensen N."/>
            <person name="Bonometti L."/>
            <person name="Westerberg I."/>
            <person name="Brannstrom I.O."/>
            <person name="Guillou S."/>
            <person name="Cros-Aarteil S."/>
            <person name="Calhoun S."/>
            <person name="Haridas S."/>
            <person name="Kuo A."/>
            <person name="Mondo S."/>
            <person name="Pangilinan J."/>
            <person name="Riley R."/>
            <person name="LaButti K."/>
            <person name="Andreopoulos B."/>
            <person name="Lipzen A."/>
            <person name="Chen C."/>
            <person name="Yan M."/>
            <person name="Daum C."/>
            <person name="Ng V."/>
            <person name="Clum A."/>
            <person name="Steindorff A."/>
            <person name="Ohm R.A."/>
            <person name="Martin F."/>
            <person name="Silar P."/>
            <person name="Natvig D.O."/>
            <person name="Lalanne C."/>
            <person name="Gautier V."/>
            <person name="Ament-Velasquez S.L."/>
            <person name="Kruys A."/>
            <person name="Hutchinson M.I."/>
            <person name="Powell A.J."/>
            <person name="Barry K."/>
            <person name="Miller A.N."/>
            <person name="Grigoriev I.V."/>
            <person name="Debuchy R."/>
            <person name="Gladieux P."/>
            <person name="Hiltunen Thoren M."/>
            <person name="Johannesson H."/>
        </authorList>
    </citation>
    <scope>NUCLEOTIDE SEQUENCE</scope>
    <source>
        <strain evidence="4">CBS 757.83</strain>
    </source>
</reference>
<accession>A0AAN6T188</accession>
<feature type="compositionally biased region" description="Polar residues" evidence="1">
    <location>
        <begin position="63"/>
        <end position="79"/>
    </location>
</feature>
<evidence type="ECO:0000259" key="2">
    <source>
        <dbReference type="Pfam" id="PF08585"/>
    </source>
</evidence>
<dbReference type="InterPro" id="IPR013894">
    <property type="entry name" value="RMI1_OB"/>
</dbReference>